<dbReference type="Gene3D" id="1.20.1250.20">
    <property type="entry name" value="MFS general substrate transporter like domains"/>
    <property type="match status" value="2"/>
</dbReference>
<feature type="transmembrane region" description="Helical" evidence="5">
    <location>
        <begin position="259"/>
        <end position="279"/>
    </location>
</feature>
<feature type="transmembrane region" description="Helical" evidence="5">
    <location>
        <begin position="357"/>
        <end position="377"/>
    </location>
</feature>
<proteinExistence type="predicted"/>
<name>A0A8J9Y977_9NEOP</name>
<dbReference type="InterPro" id="IPR005828">
    <property type="entry name" value="MFS_sugar_transport-like"/>
</dbReference>
<evidence type="ECO:0000256" key="5">
    <source>
        <dbReference type="SAM" id="Phobius"/>
    </source>
</evidence>
<feature type="transmembrane region" description="Helical" evidence="5">
    <location>
        <begin position="101"/>
        <end position="121"/>
    </location>
</feature>
<feature type="transmembrane region" description="Helical" evidence="5">
    <location>
        <begin position="291"/>
        <end position="314"/>
    </location>
</feature>
<feature type="transmembrane region" description="Helical" evidence="5">
    <location>
        <begin position="7"/>
        <end position="28"/>
    </location>
</feature>
<sequence length="406" mass="44583">MLLLRSVTVNLPVLAYGASIGWMSPMSLLLQSKDSPRGVPLTDIEVSWMAAMPYLICVPANSLNAYVVDKFGRKTGLYFVSLAGAASWIFLLISYDLWALILARSLVGVIMSGSYVICPIYTKEISDDSIRGSLGCFEATKAIAWLRCKPEKDSLIQEELNIITNEQEKDKGGNEFLLTSIWSDKTLRKAFEISMVTTLAREVCGAIPVMNFAGEIFTLASTDGIILSPNQQAMLLGAVQVLGSILASSVVDKSGRKPLLFVSSFISGLSMCVLASWFLMRDYEVITPSWIPLLTLCICIFCDSSGLQPISMVLMGEIFSFKYRGTVMATTMSCSSLADFFQLLFFKPLANSIGIHVAFYFFGLVCLSMAAYVILVIPETKARSLEDIYKDLAKKQKSKKDESTGV</sequence>
<reference evidence="6" key="1">
    <citation type="submission" date="2021-12" db="EMBL/GenBank/DDBJ databases">
        <authorList>
            <person name="Martin H S."/>
        </authorList>
    </citation>
    <scope>NUCLEOTIDE SEQUENCE</scope>
</reference>
<feature type="transmembrane region" description="Helical" evidence="5">
    <location>
        <begin position="75"/>
        <end position="95"/>
    </location>
</feature>
<protein>
    <recommendedName>
        <fullName evidence="8">Major facilitator superfamily (MFS) profile domain-containing protein</fullName>
    </recommendedName>
</protein>
<dbReference type="Proteomes" id="UP000838878">
    <property type="component" value="Chromosome 12"/>
</dbReference>
<evidence type="ECO:0000256" key="4">
    <source>
        <dbReference type="ARBA" id="ARBA00023136"/>
    </source>
</evidence>
<gene>
    <name evidence="6" type="ORF">BINO364_LOCUS4533</name>
</gene>
<evidence type="ECO:0000256" key="2">
    <source>
        <dbReference type="ARBA" id="ARBA00022692"/>
    </source>
</evidence>
<evidence type="ECO:0000256" key="1">
    <source>
        <dbReference type="ARBA" id="ARBA00004370"/>
    </source>
</evidence>
<evidence type="ECO:0008006" key="8">
    <source>
        <dbReference type="Google" id="ProtNLM"/>
    </source>
</evidence>
<keyword evidence="2 5" id="KW-0812">Transmembrane</keyword>
<dbReference type="PANTHER" id="PTHR48021">
    <property type="match status" value="1"/>
</dbReference>
<keyword evidence="4 5" id="KW-0472">Membrane</keyword>
<dbReference type="PANTHER" id="PTHR48021:SF1">
    <property type="entry name" value="GH07001P-RELATED"/>
    <property type="match status" value="1"/>
</dbReference>
<dbReference type="SUPFAM" id="SSF103473">
    <property type="entry name" value="MFS general substrate transporter"/>
    <property type="match status" value="1"/>
</dbReference>
<evidence type="ECO:0000313" key="6">
    <source>
        <dbReference type="EMBL" id="CAH0717990.1"/>
    </source>
</evidence>
<dbReference type="InterPro" id="IPR036259">
    <property type="entry name" value="MFS_trans_sf"/>
</dbReference>
<organism evidence="6 7">
    <name type="scientific">Brenthis ino</name>
    <name type="common">lesser marbled fritillary</name>
    <dbReference type="NCBI Taxonomy" id="405034"/>
    <lineage>
        <taxon>Eukaryota</taxon>
        <taxon>Metazoa</taxon>
        <taxon>Ecdysozoa</taxon>
        <taxon>Arthropoda</taxon>
        <taxon>Hexapoda</taxon>
        <taxon>Insecta</taxon>
        <taxon>Pterygota</taxon>
        <taxon>Neoptera</taxon>
        <taxon>Endopterygota</taxon>
        <taxon>Lepidoptera</taxon>
        <taxon>Glossata</taxon>
        <taxon>Ditrysia</taxon>
        <taxon>Papilionoidea</taxon>
        <taxon>Nymphalidae</taxon>
        <taxon>Heliconiinae</taxon>
        <taxon>Argynnini</taxon>
        <taxon>Brenthis</taxon>
    </lineage>
</organism>
<feature type="non-terminal residue" evidence="6">
    <location>
        <position position="406"/>
    </location>
</feature>
<dbReference type="GO" id="GO:0016020">
    <property type="term" value="C:membrane"/>
    <property type="evidence" value="ECO:0007669"/>
    <property type="project" value="UniProtKB-SubCell"/>
</dbReference>
<dbReference type="InterPro" id="IPR050549">
    <property type="entry name" value="MFS_Trehalose_Transporter"/>
</dbReference>
<dbReference type="AlphaFoldDB" id="A0A8J9Y977"/>
<comment type="subcellular location">
    <subcellularLocation>
        <location evidence="1">Membrane</location>
    </subcellularLocation>
</comment>
<dbReference type="Pfam" id="PF00083">
    <property type="entry name" value="Sugar_tr"/>
    <property type="match status" value="2"/>
</dbReference>
<evidence type="ECO:0000313" key="7">
    <source>
        <dbReference type="Proteomes" id="UP000838878"/>
    </source>
</evidence>
<feature type="transmembrane region" description="Helical" evidence="5">
    <location>
        <begin position="326"/>
        <end position="345"/>
    </location>
</feature>
<accession>A0A8J9Y977</accession>
<evidence type="ECO:0000256" key="3">
    <source>
        <dbReference type="ARBA" id="ARBA00022989"/>
    </source>
</evidence>
<dbReference type="GO" id="GO:0022857">
    <property type="term" value="F:transmembrane transporter activity"/>
    <property type="evidence" value="ECO:0007669"/>
    <property type="project" value="InterPro"/>
</dbReference>
<dbReference type="EMBL" id="OV170232">
    <property type="protein sequence ID" value="CAH0717990.1"/>
    <property type="molecule type" value="Genomic_DNA"/>
</dbReference>
<keyword evidence="3 5" id="KW-1133">Transmembrane helix</keyword>
<feature type="transmembrane region" description="Helical" evidence="5">
    <location>
        <begin position="48"/>
        <end position="68"/>
    </location>
</feature>
<dbReference type="OrthoDB" id="6612291at2759"/>
<keyword evidence="7" id="KW-1185">Reference proteome</keyword>